<gene>
    <name evidence="8" type="ORF">A2W59_00295</name>
</gene>
<dbReference type="AlphaFoldDB" id="A0A1G2PKE6"/>
<evidence type="ECO:0000256" key="3">
    <source>
        <dbReference type="ARBA" id="ARBA00022692"/>
    </source>
</evidence>
<evidence type="ECO:0000256" key="5">
    <source>
        <dbReference type="ARBA" id="ARBA00023136"/>
    </source>
</evidence>
<feature type="transmembrane region" description="Helical" evidence="6">
    <location>
        <begin position="81"/>
        <end position="101"/>
    </location>
</feature>
<feature type="transmembrane region" description="Helical" evidence="6">
    <location>
        <begin position="113"/>
        <end position="130"/>
    </location>
</feature>
<evidence type="ECO:0000256" key="6">
    <source>
        <dbReference type="SAM" id="Phobius"/>
    </source>
</evidence>
<evidence type="ECO:0000313" key="8">
    <source>
        <dbReference type="EMBL" id="OHA48753.1"/>
    </source>
</evidence>
<accession>A0A1G2PKE6</accession>
<dbReference type="InterPro" id="IPR051401">
    <property type="entry name" value="GtrA_CellWall_Glycosyl"/>
</dbReference>
<dbReference type="Pfam" id="PF04138">
    <property type="entry name" value="GtrA_DPMS_TM"/>
    <property type="match status" value="1"/>
</dbReference>
<dbReference type="GO" id="GO:0005886">
    <property type="term" value="C:plasma membrane"/>
    <property type="evidence" value="ECO:0007669"/>
    <property type="project" value="TreeGrafter"/>
</dbReference>
<feature type="transmembrane region" description="Helical" evidence="6">
    <location>
        <begin position="12"/>
        <end position="29"/>
    </location>
</feature>
<dbReference type="InterPro" id="IPR007267">
    <property type="entry name" value="GtrA_DPMS_TM"/>
</dbReference>
<feature type="transmembrane region" description="Helical" evidence="6">
    <location>
        <begin position="49"/>
        <end position="69"/>
    </location>
</feature>
<proteinExistence type="inferred from homology"/>
<dbReference type="GO" id="GO:0000271">
    <property type="term" value="P:polysaccharide biosynthetic process"/>
    <property type="evidence" value="ECO:0007669"/>
    <property type="project" value="InterPro"/>
</dbReference>
<comment type="subcellular location">
    <subcellularLocation>
        <location evidence="1">Membrane</location>
        <topology evidence="1">Multi-pass membrane protein</topology>
    </subcellularLocation>
</comment>
<evidence type="ECO:0000313" key="9">
    <source>
        <dbReference type="Proteomes" id="UP000178646"/>
    </source>
</evidence>
<name>A0A1G2PKE6_9BACT</name>
<sequence>MAKMANFKKNDLFLALAIGFSSALMLVYVGGNISEENKFFEKLMPYANWLFLIFPLVCGGGIVITHFAAKVAGRALYQFGKFFLVGGFNFLLDAAILNFFLFATKLTAGLPQTGFKSASFFWGAISSYLWNKYWTFSGGPRKNKGKEIYQFLAVTLTSFALNVGLDYVFVNMVGSFWNMKPILWAQFSAVLAAAIAMFWNFLGYKFIVFKVKTAETVAVEEDKKIVLAEMLQFDKK</sequence>
<feature type="domain" description="GtrA/DPMS transmembrane" evidence="7">
    <location>
        <begin position="81"/>
        <end position="209"/>
    </location>
</feature>
<comment type="caution">
    <text evidence="8">The sequence shown here is derived from an EMBL/GenBank/DDBJ whole genome shotgun (WGS) entry which is preliminary data.</text>
</comment>
<protein>
    <recommendedName>
        <fullName evidence="7">GtrA/DPMS transmembrane domain-containing protein</fullName>
    </recommendedName>
</protein>
<evidence type="ECO:0000256" key="1">
    <source>
        <dbReference type="ARBA" id="ARBA00004141"/>
    </source>
</evidence>
<feature type="transmembrane region" description="Helical" evidence="6">
    <location>
        <begin position="151"/>
        <end position="170"/>
    </location>
</feature>
<evidence type="ECO:0000256" key="2">
    <source>
        <dbReference type="ARBA" id="ARBA00009399"/>
    </source>
</evidence>
<dbReference type="PANTHER" id="PTHR38459:SF1">
    <property type="entry name" value="PROPHAGE BACTOPRENOL-LINKED GLUCOSE TRANSLOCASE HOMOLOG"/>
    <property type="match status" value="1"/>
</dbReference>
<reference evidence="8 9" key="1">
    <citation type="journal article" date="2016" name="Nat. Commun.">
        <title>Thousands of microbial genomes shed light on interconnected biogeochemical processes in an aquifer system.</title>
        <authorList>
            <person name="Anantharaman K."/>
            <person name="Brown C.T."/>
            <person name="Hug L.A."/>
            <person name="Sharon I."/>
            <person name="Castelle C.J."/>
            <person name="Probst A.J."/>
            <person name="Thomas B.C."/>
            <person name="Singh A."/>
            <person name="Wilkins M.J."/>
            <person name="Karaoz U."/>
            <person name="Brodie E.L."/>
            <person name="Williams K.H."/>
            <person name="Hubbard S.S."/>
            <person name="Banfield J.F."/>
        </authorList>
    </citation>
    <scope>NUCLEOTIDE SEQUENCE [LARGE SCALE GENOMIC DNA]</scope>
</reference>
<dbReference type="EMBL" id="MHSU01000042">
    <property type="protein sequence ID" value="OHA48753.1"/>
    <property type="molecule type" value="Genomic_DNA"/>
</dbReference>
<keyword evidence="3 6" id="KW-0812">Transmembrane</keyword>
<keyword evidence="4 6" id="KW-1133">Transmembrane helix</keyword>
<comment type="similarity">
    <text evidence="2">Belongs to the GtrA family.</text>
</comment>
<feature type="transmembrane region" description="Helical" evidence="6">
    <location>
        <begin position="182"/>
        <end position="202"/>
    </location>
</feature>
<organism evidence="8 9">
    <name type="scientific">Candidatus Terrybacteria bacterium RIFCSPHIGHO2_02_41_19</name>
    <dbReference type="NCBI Taxonomy" id="1802364"/>
    <lineage>
        <taxon>Bacteria</taxon>
        <taxon>Candidatus Terryibacteriota</taxon>
    </lineage>
</organism>
<keyword evidence="5 6" id="KW-0472">Membrane</keyword>
<evidence type="ECO:0000256" key="4">
    <source>
        <dbReference type="ARBA" id="ARBA00022989"/>
    </source>
</evidence>
<evidence type="ECO:0000259" key="7">
    <source>
        <dbReference type="Pfam" id="PF04138"/>
    </source>
</evidence>
<dbReference type="Proteomes" id="UP000178646">
    <property type="component" value="Unassembled WGS sequence"/>
</dbReference>
<dbReference type="PANTHER" id="PTHR38459">
    <property type="entry name" value="PROPHAGE BACTOPRENOL-LINKED GLUCOSE TRANSLOCASE HOMOLOG"/>
    <property type="match status" value="1"/>
</dbReference>